<proteinExistence type="predicted"/>
<organism evidence="1 2">
    <name type="scientific">Sphingobacterium chuzhouense</name>
    <dbReference type="NCBI Taxonomy" id="1742264"/>
    <lineage>
        <taxon>Bacteria</taxon>
        <taxon>Pseudomonadati</taxon>
        <taxon>Bacteroidota</taxon>
        <taxon>Sphingobacteriia</taxon>
        <taxon>Sphingobacteriales</taxon>
        <taxon>Sphingobacteriaceae</taxon>
        <taxon>Sphingobacterium</taxon>
    </lineage>
</organism>
<evidence type="ECO:0000313" key="2">
    <source>
        <dbReference type="Proteomes" id="UP000651112"/>
    </source>
</evidence>
<dbReference type="EMBL" id="JACNYL010000001">
    <property type="protein sequence ID" value="MBD1420202.1"/>
    <property type="molecule type" value="Genomic_DNA"/>
</dbReference>
<keyword evidence="2" id="KW-1185">Reference proteome</keyword>
<evidence type="ECO:0000313" key="1">
    <source>
        <dbReference type="EMBL" id="MBD1420202.1"/>
    </source>
</evidence>
<name>A0ABR7XMY7_9SPHI</name>
<reference evidence="1 2" key="1">
    <citation type="submission" date="2020-08" db="EMBL/GenBank/DDBJ databases">
        <title>Sphingobacterium sp. DN00404 isolated from aquaculture water.</title>
        <authorList>
            <person name="Zhang M."/>
        </authorList>
    </citation>
    <scope>NUCLEOTIDE SEQUENCE [LARGE SCALE GENOMIC DNA]</scope>
    <source>
        <strain evidence="1 2">KCTC 42746</strain>
    </source>
</reference>
<dbReference type="Proteomes" id="UP000651112">
    <property type="component" value="Unassembled WGS sequence"/>
</dbReference>
<accession>A0ABR7XMY7</accession>
<sequence>MVDARVHRKLEALIEYCTTHGFGLLLTNGRHSIERLLEKEYNKDFENALIDGLNEQGGRTIFFNEFKKIQETHHGQWIEFLAIVLKNNLGLYPFPFKLTKKNNYSKFREVIIKATNNK</sequence>
<protein>
    <submittedName>
        <fullName evidence="1">Uncharacterized protein</fullName>
    </submittedName>
</protein>
<comment type="caution">
    <text evidence="1">The sequence shown here is derived from an EMBL/GenBank/DDBJ whole genome shotgun (WGS) entry which is preliminary data.</text>
</comment>
<gene>
    <name evidence="1" type="ORF">H8B21_01335</name>
</gene>
<dbReference type="RefSeq" id="WP_190311996.1">
    <property type="nucleotide sequence ID" value="NZ_JACNYL010000001.1"/>
</dbReference>